<dbReference type="Proteomes" id="UP001107558">
    <property type="component" value="Chromosome 1"/>
</dbReference>
<evidence type="ECO:0000313" key="10">
    <source>
        <dbReference type="EMBL" id="KAG5683404.1"/>
    </source>
</evidence>
<dbReference type="InterPro" id="IPR013087">
    <property type="entry name" value="Znf_C2H2_type"/>
</dbReference>
<keyword evidence="4 7" id="KW-0863">Zinc-finger</keyword>
<dbReference type="SMART" id="SM00451">
    <property type="entry name" value="ZnF_U1"/>
    <property type="match status" value="1"/>
</dbReference>
<feature type="domain" description="C2H2-type" evidence="8">
    <location>
        <begin position="288"/>
        <end position="318"/>
    </location>
</feature>
<evidence type="ECO:0000256" key="4">
    <source>
        <dbReference type="ARBA" id="ARBA00022771"/>
    </source>
</evidence>
<dbReference type="InterPro" id="IPR036236">
    <property type="entry name" value="Znf_C2H2_sf"/>
</dbReference>
<keyword evidence="11" id="KW-1185">Reference proteome</keyword>
<dbReference type="OrthoDB" id="8117402at2759"/>
<dbReference type="PROSITE" id="PS50171">
    <property type="entry name" value="ZF_MATRIN"/>
    <property type="match status" value="1"/>
</dbReference>
<reference evidence="10" key="1">
    <citation type="submission" date="2021-03" db="EMBL/GenBank/DDBJ databases">
        <title>Chromosome level genome of the anhydrobiotic midge Polypedilum vanderplanki.</title>
        <authorList>
            <person name="Yoshida Y."/>
            <person name="Kikawada T."/>
            <person name="Gusev O."/>
        </authorList>
    </citation>
    <scope>NUCLEOTIDE SEQUENCE</scope>
    <source>
        <strain evidence="10">NIAS01</strain>
        <tissue evidence="10">Whole body or cell culture</tissue>
    </source>
</reference>
<dbReference type="PANTHER" id="PTHR24379">
    <property type="entry name" value="KRAB AND ZINC FINGER DOMAIN-CONTAINING"/>
    <property type="match status" value="1"/>
</dbReference>
<evidence type="ECO:0000313" key="11">
    <source>
        <dbReference type="Proteomes" id="UP001107558"/>
    </source>
</evidence>
<accession>A0A9J6CNA6</accession>
<evidence type="ECO:0000259" key="9">
    <source>
        <dbReference type="PROSITE" id="PS50171"/>
    </source>
</evidence>
<sequence length="384" mass="45080">MWPGLCVEENCKSKSQVNQNKCRFHMKNNNERLPAEISDEEISDLALEIAIEFHEMILEDPSLIFYFGVSYDLDGRKTKHGSYSSYTAGFTYMQALARMPSTATASYLEYLVIKYFAEMAGSVHLKNQKPGDRYNPPNDHPSSLYVLVYENARSLGDPDPFPNRDFSDQFYFVRDYKRKFPKFPQLDIDMVKQNVKFSDVLRYLGYEVRQSKEEVAKTRREIYQCDQCPSSFPELYRLKEHVRLVHIKPHVCEVCGYSIGKAKKLQNHMKKEHNIDWTAPKKEKQKEYPCGISGCTEIFDTSLKVRKHRKTVHSKKTCHICKKTFSAMRIYEHYKQVHNTKKPKEEKKKKTNFYCELCNCYLSSSGGLKIHYKSKMHQENLKKK</sequence>
<keyword evidence="2" id="KW-0479">Metal-binding</keyword>
<evidence type="ECO:0000256" key="2">
    <source>
        <dbReference type="ARBA" id="ARBA00022723"/>
    </source>
</evidence>
<dbReference type="EMBL" id="JADBJN010000001">
    <property type="protein sequence ID" value="KAG5683404.1"/>
    <property type="molecule type" value="Genomic_DNA"/>
</dbReference>
<organism evidence="10 11">
    <name type="scientific">Polypedilum vanderplanki</name>
    <name type="common">Sleeping chironomid midge</name>
    <dbReference type="NCBI Taxonomy" id="319348"/>
    <lineage>
        <taxon>Eukaryota</taxon>
        <taxon>Metazoa</taxon>
        <taxon>Ecdysozoa</taxon>
        <taxon>Arthropoda</taxon>
        <taxon>Hexapoda</taxon>
        <taxon>Insecta</taxon>
        <taxon>Pterygota</taxon>
        <taxon>Neoptera</taxon>
        <taxon>Endopterygota</taxon>
        <taxon>Diptera</taxon>
        <taxon>Nematocera</taxon>
        <taxon>Chironomoidea</taxon>
        <taxon>Chironomidae</taxon>
        <taxon>Chironominae</taxon>
        <taxon>Polypedilum</taxon>
        <taxon>Polypedilum</taxon>
    </lineage>
</organism>
<dbReference type="PROSITE" id="PS50157">
    <property type="entry name" value="ZINC_FINGER_C2H2_2"/>
    <property type="match status" value="3"/>
</dbReference>
<dbReference type="InterPro" id="IPR003604">
    <property type="entry name" value="Matrin/U1-like-C_Znf_C2H2"/>
</dbReference>
<feature type="domain" description="Matrin-type" evidence="9">
    <location>
        <begin position="353"/>
        <end position="383"/>
    </location>
</feature>
<comment type="subcellular location">
    <subcellularLocation>
        <location evidence="1">Nucleus</location>
    </subcellularLocation>
</comment>
<dbReference type="PROSITE" id="PS00028">
    <property type="entry name" value="ZINC_FINGER_C2H2_1"/>
    <property type="match status" value="4"/>
</dbReference>
<keyword evidence="3" id="KW-0677">Repeat</keyword>
<gene>
    <name evidence="10" type="ORF">PVAND_012688</name>
</gene>
<comment type="caution">
    <text evidence="10">The sequence shown here is derived from an EMBL/GenBank/DDBJ whole genome shotgun (WGS) entry which is preliminary data.</text>
</comment>
<dbReference type="Gene3D" id="3.30.160.60">
    <property type="entry name" value="Classic Zinc Finger"/>
    <property type="match status" value="2"/>
</dbReference>
<feature type="domain" description="C2H2-type" evidence="8">
    <location>
        <begin position="223"/>
        <end position="246"/>
    </location>
</feature>
<evidence type="ECO:0000259" key="8">
    <source>
        <dbReference type="PROSITE" id="PS50157"/>
    </source>
</evidence>
<proteinExistence type="predicted"/>
<feature type="domain" description="C2H2-type" evidence="8">
    <location>
        <begin position="316"/>
        <end position="343"/>
    </location>
</feature>
<evidence type="ECO:0000256" key="6">
    <source>
        <dbReference type="ARBA" id="ARBA00023242"/>
    </source>
</evidence>
<dbReference type="GO" id="GO:0008270">
    <property type="term" value="F:zinc ion binding"/>
    <property type="evidence" value="ECO:0007669"/>
    <property type="project" value="UniProtKB-KW"/>
</dbReference>
<dbReference type="GO" id="GO:0003676">
    <property type="term" value="F:nucleic acid binding"/>
    <property type="evidence" value="ECO:0007669"/>
    <property type="project" value="InterPro"/>
</dbReference>
<dbReference type="SUPFAM" id="SSF57667">
    <property type="entry name" value="beta-beta-alpha zinc fingers"/>
    <property type="match status" value="2"/>
</dbReference>
<evidence type="ECO:0000256" key="1">
    <source>
        <dbReference type="ARBA" id="ARBA00004123"/>
    </source>
</evidence>
<protein>
    <recommendedName>
        <fullName evidence="12">Zinc finger protein</fullName>
    </recommendedName>
</protein>
<evidence type="ECO:0000256" key="7">
    <source>
        <dbReference type="PROSITE-ProRule" id="PRU00042"/>
    </source>
</evidence>
<dbReference type="PANTHER" id="PTHR24379:SF121">
    <property type="entry name" value="C2H2-TYPE DOMAIN-CONTAINING PROTEIN"/>
    <property type="match status" value="1"/>
</dbReference>
<dbReference type="Pfam" id="PF12874">
    <property type="entry name" value="zf-met"/>
    <property type="match status" value="1"/>
</dbReference>
<dbReference type="InterPro" id="IPR000690">
    <property type="entry name" value="Matrin/U1-C_Znf_C2H2"/>
</dbReference>
<name>A0A9J6CNA6_POLVA</name>
<evidence type="ECO:0000256" key="3">
    <source>
        <dbReference type="ARBA" id="ARBA00022737"/>
    </source>
</evidence>
<evidence type="ECO:0008006" key="12">
    <source>
        <dbReference type="Google" id="ProtNLM"/>
    </source>
</evidence>
<dbReference type="AlphaFoldDB" id="A0A9J6CNA6"/>
<dbReference type="SMART" id="SM00355">
    <property type="entry name" value="ZnF_C2H2"/>
    <property type="match status" value="5"/>
</dbReference>
<keyword evidence="6" id="KW-0539">Nucleus</keyword>
<keyword evidence="5" id="KW-0862">Zinc</keyword>
<dbReference type="GO" id="GO:0005634">
    <property type="term" value="C:nucleus"/>
    <property type="evidence" value="ECO:0007669"/>
    <property type="project" value="UniProtKB-SubCell"/>
</dbReference>
<evidence type="ECO:0000256" key="5">
    <source>
        <dbReference type="ARBA" id="ARBA00022833"/>
    </source>
</evidence>